<comment type="subcellular location">
    <subcellularLocation>
        <location evidence="1">Membrane</location>
        <topology evidence="1">Multi-pass membrane protein</topology>
    </subcellularLocation>
</comment>
<dbReference type="GO" id="GO:0016020">
    <property type="term" value="C:membrane"/>
    <property type="evidence" value="ECO:0007669"/>
    <property type="project" value="UniProtKB-SubCell"/>
</dbReference>
<feature type="transmembrane region" description="Helical" evidence="5">
    <location>
        <begin position="80"/>
        <end position="101"/>
    </location>
</feature>
<feature type="transmembrane region" description="Helical" evidence="5">
    <location>
        <begin position="328"/>
        <end position="349"/>
    </location>
</feature>
<accession>A0A0K8TQP9</accession>
<dbReference type="Pfam" id="PF03151">
    <property type="entry name" value="TPT"/>
    <property type="match status" value="1"/>
</dbReference>
<feature type="transmembrane region" description="Helical" evidence="5">
    <location>
        <begin position="273"/>
        <end position="292"/>
    </location>
</feature>
<sequence>MTVPKYERLCTNREQNITNEEEIELGNEQVKIETTSKRHPKSKIIHLAIGTLGLITLYLSLSICLTFYQRWLLQKTHFPLTVVSYHLIIKFIMSACARWLLTLTSNKPRVVLDVKTSLKKMAPIGLASGIDIGFSNWGLELVQISLYTMTKSTTIIFILFFAIILGLEKKSWSLVTIVVMIASGLFMFTYKSTQFDVVGFLFLLLASFTSGIRWSFAQLIMQKSKLGLHNPVDMMFHMQPWMLLSVLPLTFAFEGKNLLEISADIAEKPANDIMLFVAKVTTGAVIAFFMEVSEFLVLSYTSSLTLSIAGIFKDIFQLVLAVEFNGDQIALINVLGLALCLGGICCHVIHKYTMFTKAKNEDISFSADRDIRQSDASTNVKYRKHSAQNVPLLESADLNNSDSELSHEDNPNSSEVLFDVLKRRDATRR</sequence>
<feature type="transmembrane region" description="Helical" evidence="5">
    <location>
        <begin position="172"/>
        <end position="191"/>
    </location>
</feature>
<feature type="transmembrane region" description="Helical" evidence="5">
    <location>
        <begin position="44"/>
        <end position="68"/>
    </location>
</feature>
<feature type="domain" description="Sugar phosphate transporter" evidence="6">
    <location>
        <begin position="54"/>
        <end position="346"/>
    </location>
</feature>
<evidence type="ECO:0000256" key="5">
    <source>
        <dbReference type="SAM" id="Phobius"/>
    </source>
</evidence>
<dbReference type="PANTHER" id="PTHR11132">
    <property type="entry name" value="SOLUTE CARRIER FAMILY 35"/>
    <property type="match status" value="1"/>
</dbReference>
<organism evidence="7">
    <name type="scientific">Tabanus bromius</name>
    <name type="common">Band-eyed brown horse fly</name>
    <dbReference type="NCBI Taxonomy" id="304241"/>
    <lineage>
        <taxon>Eukaryota</taxon>
        <taxon>Metazoa</taxon>
        <taxon>Ecdysozoa</taxon>
        <taxon>Arthropoda</taxon>
        <taxon>Hexapoda</taxon>
        <taxon>Insecta</taxon>
        <taxon>Pterygota</taxon>
        <taxon>Neoptera</taxon>
        <taxon>Endopterygota</taxon>
        <taxon>Diptera</taxon>
        <taxon>Brachycera</taxon>
        <taxon>Tabanomorpha</taxon>
        <taxon>Tabanoidea</taxon>
        <taxon>Tabanidae</taxon>
        <taxon>Tabanus</taxon>
    </lineage>
</organism>
<evidence type="ECO:0000256" key="2">
    <source>
        <dbReference type="ARBA" id="ARBA00022692"/>
    </source>
</evidence>
<evidence type="ECO:0000256" key="1">
    <source>
        <dbReference type="ARBA" id="ARBA00004141"/>
    </source>
</evidence>
<feature type="transmembrane region" description="Helical" evidence="5">
    <location>
        <begin position="144"/>
        <end position="165"/>
    </location>
</feature>
<dbReference type="InterPro" id="IPR050186">
    <property type="entry name" value="TPT_transporter"/>
</dbReference>
<dbReference type="AlphaFoldDB" id="A0A0K8TQP9"/>
<protein>
    <submittedName>
        <fullName evidence="7">Putative solute carrier family 35 member c2</fullName>
    </submittedName>
</protein>
<keyword evidence="3 5" id="KW-1133">Transmembrane helix</keyword>
<keyword evidence="2 5" id="KW-0812">Transmembrane</keyword>
<name>A0A0K8TQP9_TABBR</name>
<dbReference type="InterPro" id="IPR004853">
    <property type="entry name" value="Sugar_P_trans_dom"/>
</dbReference>
<keyword evidence="4 5" id="KW-0472">Membrane</keyword>
<evidence type="ECO:0000259" key="6">
    <source>
        <dbReference type="Pfam" id="PF03151"/>
    </source>
</evidence>
<feature type="transmembrane region" description="Helical" evidence="5">
    <location>
        <begin position="197"/>
        <end position="216"/>
    </location>
</feature>
<evidence type="ECO:0000256" key="3">
    <source>
        <dbReference type="ARBA" id="ARBA00022989"/>
    </source>
</evidence>
<evidence type="ECO:0000256" key="4">
    <source>
        <dbReference type="ARBA" id="ARBA00023136"/>
    </source>
</evidence>
<dbReference type="EMBL" id="GDAI01000916">
    <property type="protein sequence ID" value="JAI16687.1"/>
    <property type="molecule type" value="mRNA"/>
</dbReference>
<proteinExistence type="evidence at transcript level"/>
<evidence type="ECO:0000313" key="7">
    <source>
        <dbReference type="EMBL" id="JAI16687.1"/>
    </source>
</evidence>
<reference evidence="7" key="1">
    <citation type="journal article" date="2015" name="Insect Biochem. Mol. Biol.">
        <title>An insight into the sialome of the horse fly, Tabanus bromius.</title>
        <authorList>
            <person name="Ribeiro J.M."/>
            <person name="Kazimirova M."/>
            <person name="Takac P."/>
            <person name="Andersen J.F."/>
            <person name="Francischetti I.M."/>
        </authorList>
    </citation>
    <scope>NUCLEOTIDE SEQUENCE</scope>
</reference>